<accession>A0A1L7GXG9</accession>
<dbReference type="OrthoDB" id="9788659at2"/>
<dbReference type="FunFam" id="1.10.510.10:FF:000021">
    <property type="entry name" value="Serine/threonine protein kinase"/>
    <property type="match status" value="1"/>
</dbReference>
<keyword evidence="10" id="KW-1133">Transmembrane helix</keyword>
<evidence type="ECO:0000313" key="14">
    <source>
        <dbReference type="Proteomes" id="UP000185427"/>
    </source>
</evidence>
<dbReference type="Pfam" id="PF00069">
    <property type="entry name" value="Pkinase"/>
    <property type="match status" value="1"/>
</dbReference>
<keyword evidence="10" id="KW-0812">Transmembrane</keyword>
<dbReference type="PROSITE" id="PS00108">
    <property type="entry name" value="PROTEIN_KINASE_ST"/>
    <property type="match status" value="1"/>
</dbReference>
<dbReference type="Gene3D" id="3.30.200.20">
    <property type="entry name" value="Phosphorylase Kinase, domain 1"/>
    <property type="match status" value="1"/>
</dbReference>
<proteinExistence type="predicted"/>
<dbReference type="PROSITE" id="PS51178">
    <property type="entry name" value="PASTA"/>
    <property type="match status" value="3"/>
</dbReference>
<dbReference type="Pfam" id="PF21160">
    <property type="entry name" value="PrkC-like_PASTA-like"/>
    <property type="match status" value="1"/>
</dbReference>
<dbReference type="PANTHER" id="PTHR43289:SF34">
    <property type="entry name" value="SERINE_THREONINE-PROTEIN KINASE YBDM-RELATED"/>
    <property type="match status" value="1"/>
</dbReference>
<evidence type="ECO:0000256" key="1">
    <source>
        <dbReference type="ARBA" id="ARBA00012513"/>
    </source>
</evidence>
<dbReference type="InterPro" id="IPR005543">
    <property type="entry name" value="PASTA_dom"/>
</dbReference>
<evidence type="ECO:0000256" key="9">
    <source>
        <dbReference type="SAM" id="MobiDB-lite"/>
    </source>
</evidence>
<keyword evidence="2 13" id="KW-0723">Serine/threonine-protein kinase</keyword>
<dbReference type="CDD" id="cd06577">
    <property type="entry name" value="PASTA_pknB"/>
    <property type="match status" value="3"/>
</dbReference>
<keyword evidence="3" id="KW-0808">Transferase</keyword>
<protein>
    <recommendedName>
        <fullName evidence="1">non-specific serine/threonine protein kinase</fullName>
        <ecNumber evidence="1">2.7.11.1</ecNumber>
    </recommendedName>
</protein>
<evidence type="ECO:0000256" key="2">
    <source>
        <dbReference type="ARBA" id="ARBA00022527"/>
    </source>
</evidence>
<evidence type="ECO:0000256" key="4">
    <source>
        <dbReference type="ARBA" id="ARBA00022741"/>
    </source>
</evidence>
<reference evidence="13 14" key="1">
    <citation type="submission" date="2016-12" db="EMBL/GenBank/DDBJ databases">
        <title>Complete Genome Sequence of Lactobacillus fermentum Strain SNUV175, a Probiotic for Treatment of Bacterial Vaginosis.</title>
        <authorList>
            <person name="Lee S."/>
            <person name="You H.J."/>
            <person name="Kwon B."/>
            <person name="Ko G."/>
        </authorList>
    </citation>
    <scope>NUCLEOTIDE SEQUENCE [LARGE SCALE GENOMIC DNA]</scope>
    <source>
        <strain evidence="13 14">SNUV175</strain>
    </source>
</reference>
<dbReference type="InterPro" id="IPR008271">
    <property type="entry name" value="Ser/Thr_kinase_AS"/>
</dbReference>
<dbReference type="PANTHER" id="PTHR43289">
    <property type="entry name" value="MITOGEN-ACTIVATED PROTEIN KINASE KINASE KINASE 20-RELATED"/>
    <property type="match status" value="1"/>
</dbReference>
<dbReference type="Pfam" id="PF03793">
    <property type="entry name" value="PASTA"/>
    <property type="match status" value="3"/>
</dbReference>
<keyword evidence="5 13" id="KW-0418">Kinase</keyword>
<feature type="region of interest" description="Disordered" evidence="9">
    <location>
        <begin position="302"/>
        <end position="332"/>
    </location>
</feature>
<dbReference type="InterPro" id="IPR011009">
    <property type="entry name" value="Kinase-like_dom_sf"/>
</dbReference>
<evidence type="ECO:0000256" key="10">
    <source>
        <dbReference type="SAM" id="Phobius"/>
    </source>
</evidence>
<dbReference type="SMART" id="SM00740">
    <property type="entry name" value="PASTA"/>
    <property type="match status" value="3"/>
</dbReference>
<dbReference type="EC" id="2.7.11.1" evidence="1"/>
<organism evidence="13 14">
    <name type="scientific">Limosilactobacillus fermentum</name>
    <name type="common">Lactobacillus fermentum</name>
    <dbReference type="NCBI Taxonomy" id="1613"/>
    <lineage>
        <taxon>Bacteria</taxon>
        <taxon>Bacillati</taxon>
        <taxon>Bacillota</taxon>
        <taxon>Bacilli</taxon>
        <taxon>Lactobacillales</taxon>
        <taxon>Lactobacillaceae</taxon>
        <taxon>Limosilactobacillus</taxon>
    </lineage>
</organism>
<evidence type="ECO:0000256" key="3">
    <source>
        <dbReference type="ARBA" id="ARBA00022679"/>
    </source>
</evidence>
<evidence type="ECO:0000259" key="12">
    <source>
        <dbReference type="PROSITE" id="PS51178"/>
    </source>
</evidence>
<gene>
    <name evidence="13" type="ORF">BUW47_08865</name>
</gene>
<feature type="domain" description="Protein kinase" evidence="11">
    <location>
        <begin position="11"/>
        <end position="271"/>
    </location>
</feature>
<evidence type="ECO:0000256" key="5">
    <source>
        <dbReference type="ARBA" id="ARBA00022777"/>
    </source>
</evidence>
<evidence type="ECO:0000256" key="6">
    <source>
        <dbReference type="ARBA" id="ARBA00022840"/>
    </source>
</evidence>
<sequence>MEPGYELNHRYRIIRPLGEGGMANVYLAHDLVLDRDVSVKLLRLDLRDDPNTQRRFHREALAATQLNDPHIVGVYDVGEDHGMQYMVMQYVKGMDLKAYIKQHYPLPLPQVVNIMEQVLAAVEAAHAQGIIHRDLKPQNILIDDQQNIKITDFGIATASSGNSLTQTNTLLGSVHYLSPEQARGSIATKRSDIYSLGIILYELLVGKVPFEGETAVSIALKHFRDRVPSVRQANPAIPQSLENVVYRATAKDPAQRYGSAEEMAKDLKTVLTPERANEAPLVLADPGDEETKVLDYRQIKEAAAKTKQEPEAKEAPEQQETAPEQPPVPKKKRRRGLWVSLLTIILAGLLGSGWYFNREVTVPDLTGMTTAQATKALAKKHLRLGNITRETSSSVAKNRIVAVDGASKARYGREVNVILSNGMKKWTMDDLVGNDYQGTAESLRAKGFTVRIKKGYSSSVSAGQIIRQSVSSGTVVHPAQDVITLTVSAGKQTYKIPNFKNEDITDVQDYASKHGLQLTVTQQESTTVAANKVISQTPKAGSRLAKGDTLTVVIASSGTQLKTTSIQIDIPFDGNGGKTENRVQVYIEDAYHNLTMEYQDITINQETTINVPFTLRNGQTGAYKVIRNGKTIMSATNITG</sequence>
<dbReference type="Gene3D" id="1.10.510.10">
    <property type="entry name" value="Transferase(Phosphotransferase) domain 1"/>
    <property type="match status" value="1"/>
</dbReference>
<dbReference type="EMBL" id="CP019030">
    <property type="protein sequence ID" value="APU46513.1"/>
    <property type="molecule type" value="Genomic_DNA"/>
</dbReference>
<dbReference type="AlphaFoldDB" id="A0A1L7GXG9"/>
<keyword evidence="10" id="KW-0472">Membrane</keyword>
<comment type="catalytic activity">
    <reaction evidence="8">
        <text>L-seryl-[protein] + ATP = O-phospho-L-seryl-[protein] + ADP + H(+)</text>
        <dbReference type="Rhea" id="RHEA:17989"/>
        <dbReference type="Rhea" id="RHEA-COMP:9863"/>
        <dbReference type="Rhea" id="RHEA-COMP:11604"/>
        <dbReference type="ChEBI" id="CHEBI:15378"/>
        <dbReference type="ChEBI" id="CHEBI:29999"/>
        <dbReference type="ChEBI" id="CHEBI:30616"/>
        <dbReference type="ChEBI" id="CHEBI:83421"/>
        <dbReference type="ChEBI" id="CHEBI:456216"/>
        <dbReference type="EC" id="2.7.11.1"/>
    </reaction>
</comment>
<evidence type="ECO:0000313" key="13">
    <source>
        <dbReference type="EMBL" id="APU46513.1"/>
    </source>
</evidence>
<dbReference type="CDD" id="cd14014">
    <property type="entry name" value="STKc_PknB_like"/>
    <property type="match status" value="1"/>
</dbReference>
<feature type="compositionally biased region" description="Basic and acidic residues" evidence="9">
    <location>
        <begin position="302"/>
        <end position="316"/>
    </location>
</feature>
<feature type="domain" description="PASTA" evidence="12">
    <location>
        <begin position="422"/>
        <end position="489"/>
    </location>
</feature>
<keyword evidence="4" id="KW-0547">Nucleotide-binding</keyword>
<evidence type="ECO:0000256" key="7">
    <source>
        <dbReference type="ARBA" id="ARBA00047899"/>
    </source>
</evidence>
<comment type="catalytic activity">
    <reaction evidence="7">
        <text>L-threonyl-[protein] + ATP = O-phospho-L-threonyl-[protein] + ADP + H(+)</text>
        <dbReference type="Rhea" id="RHEA:46608"/>
        <dbReference type="Rhea" id="RHEA-COMP:11060"/>
        <dbReference type="Rhea" id="RHEA-COMP:11605"/>
        <dbReference type="ChEBI" id="CHEBI:15378"/>
        <dbReference type="ChEBI" id="CHEBI:30013"/>
        <dbReference type="ChEBI" id="CHEBI:30616"/>
        <dbReference type="ChEBI" id="CHEBI:61977"/>
        <dbReference type="ChEBI" id="CHEBI:456216"/>
        <dbReference type="EC" id="2.7.11.1"/>
    </reaction>
</comment>
<evidence type="ECO:0000259" key="11">
    <source>
        <dbReference type="PROSITE" id="PS50011"/>
    </source>
</evidence>
<dbReference type="Gene3D" id="3.30.10.20">
    <property type="match status" value="3"/>
</dbReference>
<feature type="domain" description="PASTA" evidence="12">
    <location>
        <begin position="490"/>
        <end position="556"/>
    </location>
</feature>
<dbReference type="RefSeq" id="WP_075667580.1">
    <property type="nucleotide sequence ID" value="NZ_CP019030.1"/>
</dbReference>
<dbReference type="GO" id="GO:0005524">
    <property type="term" value="F:ATP binding"/>
    <property type="evidence" value="ECO:0007669"/>
    <property type="project" value="UniProtKB-KW"/>
</dbReference>
<name>A0A1L7GXG9_LIMFE</name>
<feature type="domain" description="PASTA" evidence="12">
    <location>
        <begin position="356"/>
        <end position="421"/>
    </location>
</feature>
<dbReference type="GO" id="GO:0004674">
    <property type="term" value="F:protein serine/threonine kinase activity"/>
    <property type="evidence" value="ECO:0007669"/>
    <property type="project" value="UniProtKB-KW"/>
</dbReference>
<dbReference type="InterPro" id="IPR000719">
    <property type="entry name" value="Prot_kinase_dom"/>
</dbReference>
<dbReference type="Gene3D" id="2.60.40.2560">
    <property type="match status" value="1"/>
</dbReference>
<dbReference type="SUPFAM" id="SSF56112">
    <property type="entry name" value="Protein kinase-like (PK-like)"/>
    <property type="match status" value="1"/>
</dbReference>
<dbReference type="Proteomes" id="UP000185427">
    <property type="component" value="Chromosome"/>
</dbReference>
<dbReference type="SMART" id="SM00220">
    <property type="entry name" value="S_TKc"/>
    <property type="match status" value="1"/>
</dbReference>
<feature type="transmembrane region" description="Helical" evidence="10">
    <location>
        <begin position="337"/>
        <end position="356"/>
    </location>
</feature>
<keyword evidence="6" id="KW-0067">ATP-binding</keyword>
<evidence type="ECO:0000256" key="8">
    <source>
        <dbReference type="ARBA" id="ARBA00048679"/>
    </source>
</evidence>
<dbReference type="PROSITE" id="PS50011">
    <property type="entry name" value="PROTEIN_KINASE_DOM"/>
    <property type="match status" value="1"/>
</dbReference>
<dbReference type="FunFam" id="3.30.200.20:FF:000035">
    <property type="entry name" value="Serine/threonine protein kinase Stk1"/>
    <property type="match status" value="1"/>
</dbReference>
<dbReference type="NCBIfam" id="NF033483">
    <property type="entry name" value="PknB_PASTA_kin"/>
    <property type="match status" value="1"/>
</dbReference>